<evidence type="ECO:0000313" key="4">
    <source>
        <dbReference type="Proteomes" id="UP000481033"/>
    </source>
</evidence>
<name>A0A6M0RNM9_9CYAN</name>
<evidence type="ECO:0000259" key="2">
    <source>
        <dbReference type="Pfam" id="PF01145"/>
    </source>
</evidence>
<organism evidence="3 4">
    <name type="scientific">Adonisia turfae CCMR0081</name>
    <dbReference type="NCBI Taxonomy" id="2292702"/>
    <lineage>
        <taxon>Bacteria</taxon>
        <taxon>Bacillati</taxon>
        <taxon>Cyanobacteriota</taxon>
        <taxon>Adonisia</taxon>
        <taxon>Adonisia turfae</taxon>
    </lineage>
</organism>
<dbReference type="Proteomes" id="UP000481033">
    <property type="component" value="Unassembled WGS sequence"/>
</dbReference>
<dbReference type="RefSeq" id="WP_163659097.1">
    <property type="nucleotide sequence ID" value="NZ_QXHD01000004.1"/>
</dbReference>
<feature type="chain" id="PRO_5026826838" evidence="1">
    <location>
        <begin position="25"/>
        <end position="314"/>
    </location>
</feature>
<dbReference type="AlphaFoldDB" id="A0A6M0RNM9"/>
<protein>
    <submittedName>
        <fullName evidence="3">Membrane protease subunit, stomatin/prohibitin</fullName>
    </submittedName>
</protein>
<comment type="caution">
    <text evidence="3">The sequence shown here is derived from an EMBL/GenBank/DDBJ whole genome shotgun (WGS) entry which is preliminary data.</text>
</comment>
<sequence length="314" mass="34272">MRFKTFLKLVASLGVLGAVTSSCGVVPGTSISTVEPGYAGLKIRLYGGDKGIENARLVNGRVWYNGYTENVVVFPTFINTYPFTRDATEGSPNDESVIFSVGGSPVSADVGVSFGFTTEQVTEGAPKTKLHEFYETYRKTPNEFRASELRNGLRNCFGKSAEDLQLTPSMLPTNQQKLVDAVRTCTQERFPFIVVQDVSLLGPLRLPEEIQASIDEQFAAQQAAQTAEFNRRKVEAEAEANVARAKGESQVLIEEAKAEAEANRLRAGSVTPQLLELERLRNERARVQKWNGQQAPVVQTPNVQLGAAPAADGQ</sequence>
<keyword evidence="3" id="KW-0645">Protease</keyword>
<feature type="domain" description="Band 7" evidence="2">
    <location>
        <begin position="33"/>
        <end position="235"/>
    </location>
</feature>
<feature type="signal peptide" evidence="1">
    <location>
        <begin position="1"/>
        <end position="24"/>
    </location>
</feature>
<gene>
    <name evidence="3" type="ORF">DXZ20_19425</name>
</gene>
<keyword evidence="4" id="KW-1185">Reference proteome</keyword>
<dbReference type="EMBL" id="QXHD01000004">
    <property type="protein sequence ID" value="NEZ57776.1"/>
    <property type="molecule type" value="Genomic_DNA"/>
</dbReference>
<dbReference type="InterPro" id="IPR001107">
    <property type="entry name" value="Band_7"/>
</dbReference>
<evidence type="ECO:0000313" key="3">
    <source>
        <dbReference type="EMBL" id="NEZ57776.1"/>
    </source>
</evidence>
<accession>A0A6M0RNM9</accession>
<dbReference type="PROSITE" id="PS51257">
    <property type="entry name" value="PROKAR_LIPOPROTEIN"/>
    <property type="match status" value="1"/>
</dbReference>
<reference evidence="3 4" key="1">
    <citation type="journal article" date="2020" name="Microb. Ecol.">
        <title>Ecogenomics of the Marine Benthic Filamentous Cyanobacterium Adonisia.</title>
        <authorList>
            <person name="Walter J.M."/>
            <person name="Coutinho F.H."/>
            <person name="Leomil L."/>
            <person name="Hargreaves P.I."/>
            <person name="Campeao M.E."/>
            <person name="Vieira V.V."/>
            <person name="Silva B.S."/>
            <person name="Fistarol G.O."/>
            <person name="Salomon P.S."/>
            <person name="Sawabe T."/>
            <person name="Mino S."/>
            <person name="Hosokawa M."/>
            <person name="Miyashita H."/>
            <person name="Maruyama F."/>
            <person name="van Verk M.C."/>
            <person name="Dutilh B.E."/>
            <person name="Thompson C.C."/>
            <person name="Thompson F.L."/>
        </authorList>
    </citation>
    <scope>NUCLEOTIDE SEQUENCE [LARGE SCALE GENOMIC DNA]</scope>
    <source>
        <strain evidence="3 4">CCMR0081</strain>
    </source>
</reference>
<keyword evidence="1" id="KW-0732">Signal</keyword>
<dbReference type="GO" id="GO:0006508">
    <property type="term" value="P:proteolysis"/>
    <property type="evidence" value="ECO:0007669"/>
    <property type="project" value="UniProtKB-KW"/>
</dbReference>
<dbReference type="GO" id="GO:0008233">
    <property type="term" value="F:peptidase activity"/>
    <property type="evidence" value="ECO:0007669"/>
    <property type="project" value="UniProtKB-KW"/>
</dbReference>
<keyword evidence="3" id="KW-0378">Hydrolase</keyword>
<evidence type="ECO:0000256" key="1">
    <source>
        <dbReference type="SAM" id="SignalP"/>
    </source>
</evidence>
<dbReference type="Pfam" id="PF01145">
    <property type="entry name" value="Band_7"/>
    <property type="match status" value="1"/>
</dbReference>
<proteinExistence type="predicted"/>